<evidence type="ECO:0000256" key="3">
    <source>
        <dbReference type="ARBA" id="ARBA00023139"/>
    </source>
</evidence>
<keyword evidence="8" id="KW-1185">Reference proteome</keyword>
<evidence type="ECO:0000256" key="5">
    <source>
        <dbReference type="ARBA" id="ARBA00023288"/>
    </source>
</evidence>
<gene>
    <name evidence="6" type="primary">lptE</name>
    <name evidence="7" type="ORF">J2739_000715</name>
</gene>
<evidence type="ECO:0000256" key="2">
    <source>
        <dbReference type="ARBA" id="ARBA00023136"/>
    </source>
</evidence>
<comment type="caution">
    <text evidence="7">The sequence shown here is derived from an EMBL/GenBank/DDBJ whole genome shotgun (WGS) entry which is preliminary data.</text>
</comment>
<evidence type="ECO:0000313" key="7">
    <source>
        <dbReference type="EMBL" id="MDR6534955.1"/>
    </source>
</evidence>
<dbReference type="InterPro" id="IPR007485">
    <property type="entry name" value="LPS_assembly_LptE"/>
</dbReference>
<organism evidence="7 8">
    <name type="scientific">Variovorax soli</name>
    <dbReference type="NCBI Taxonomy" id="376815"/>
    <lineage>
        <taxon>Bacteria</taxon>
        <taxon>Pseudomonadati</taxon>
        <taxon>Pseudomonadota</taxon>
        <taxon>Betaproteobacteria</taxon>
        <taxon>Burkholderiales</taxon>
        <taxon>Comamonadaceae</taxon>
        <taxon>Variovorax</taxon>
    </lineage>
</organism>
<comment type="subunit">
    <text evidence="6">Component of the lipopolysaccharide transport and assembly complex. Interacts with LptD.</text>
</comment>
<evidence type="ECO:0000256" key="6">
    <source>
        <dbReference type="HAMAP-Rule" id="MF_01186"/>
    </source>
</evidence>
<dbReference type="InterPro" id="IPR006311">
    <property type="entry name" value="TAT_signal"/>
</dbReference>
<keyword evidence="1 6" id="KW-0732">Signal</keyword>
<dbReference type="PROSITE" id="PS51318">
    <property type="entry name" value="TAT"/>
    <property type="match status" value="1"/>
</dbReference>
<dbReference type="Pfam" id="PF04390">
    <property type="entry name" value="LptE"/>
    <property type="match status" value="1"/>
</dbReference>
<dbReference type="Gene3D" id="3.30.160.150">
    <property type="entry name" value="Lipoprotein like domain"/>
    <property type="match status" value="1"/>
</dbReference>
<keyword evidence="5 6" id="KW-0449">Lipoprotein</keyword>
<evidence type="ECO:0000256" key="1">
    <source>
        <dbReference type="ARBA" id="ARBA00022729"/>
    </source>
</evidence>
<proteinExistence type="inferred from homology"/>
<reference evidence="7 8" key="1">
    <citation type="submission" date="2023-07" db="EMBL/GenBank/DDBJ databases">
        <title>Sorghum-associated microbial communities from plants grown in Nebraska, USA.</title>
        <authorList>
            <person name="Schachtman D."/>
        </authorList>
    </citation>
    <scope>NUCLEOTIDE SEQUENCE [LARGE SCALE GENOMIC DNA]</scope>
    <source>
        <strain evidence="7 8">DS1781</strain>
    </source>
</reference>
<dbReference type="PROSITE" id="PS51257">
    <property type="entry name" value="PROKAR_LIPOPROTEIN"/>
    <property type="match status" value="1"/>
</dbReference>
<keyword evidence="3 6" id="KW-0564">Palmitate</keyword>
<keyword evidence="2 6" id="KW-0472">Membrane</keyword>
<comment type="similarity">
    <text evidence="6">Belongs to the LptE lipoprotein family.</text>
</comment>
<dbReference type="PANTHER" id="PTHR38098">
    <property type="entry name" value="LPS-ASSEMBLY LIPOPROTEIN LPTE"/>
    <property type="match status" value="1"/>
</dbReference>
<accession>A0ABU1N953</accession>
<dbReference type="EMBL" id="JAVDRF010000001">
    <property type="protein sequence ID" value="MDR6534955.1"/>
    <property type="molecule type" value="Genomic_DNA"/>
</dbReference>
<dbReference type="HAMAP" id="MF_01186">
    <property type="entry name" value="LPS_assembly_LptE"/>
    <property type="match status" value="1"/>
</dbReference>
<name>A0ABU1N953_9BURK</name>
<protein>
    <recommendedName>
        <fullName evidence="6">LPS-assembly lipoprotein LptE</fullName>
    </recommendedName>
</protein>
<dbReference type="Proteomes" id="UP001184230">
    <property type="component" value="Unassembled WGS sequence"/>
</dbReference>
<keyword evidence="4 6" id="KW-0998">Cell outer membrane</keyword>
<comment type="function">
    <text evidence="6">Together with LptD, is involved in the assembly of lipopolysaccharide (LPS) at the surface of the outer membrane. Required for the proper assembly of LptD. Binds LPS and may serve as the LPS recognition site at the outer membrane.</text>
</comment>
<dbReference type="PANTHER" id="PTHR38098:SF1">
    <property type="entry name" value="LPS-ASSEMBLY LIPOPROTEIN LPTE"/>
    <property type="match status" value="1"/>
</dbReference>
<sequence>MNRSFPSRRALLAGAAASALVLAGCGFELRRAPDFAFKSLAVPGKSAFVNALRRQFRAAGNVELVPEEEKDRAEAILEVLSENRGSAVLSTNSAGQVRELQLRLAMRIRLRTPGGKELLGPTLIEQSRDITYNETAALAKESETELLYRDMQADIAQQTLRRLAAVKSL</sequence>
<evidence type="ECO:0000313" key="8">
    <source>
        <dbReference type="Proteomes" id="UP001184230"/>
    </source>
</evidence>
<dbReference type="RefSeq" id="WP_309898572.1">
    <property type="nucleotide sequence ID" value="NZ_JAVDRF010000001.1"/>
</dbReference>
<evidence type="ECO:0000256" key="4">
    <source>
        <dbReference type="ARBA" id="ARBA00023237"/>
    </source>
</evidence>
<comment type="subcellular location">
    <subcellularLocation>
        <location evidence="6">Cell outer membrane</location>
        <topology evidence="6">Lipid-anchor</topology>
    </subcellularLocation>
</comment>